<dbReference type="EMBL" id="BAABDL010000073">
    <property type="protein sequence ID" value="GAA4069224.1"/>
    <property type="molecule type" value="Genomic_DNA"/>
</dbReference>
<keyword evidence="4" id="KW-1185">Reference proteome</keyword>
<organism evidence="3 4">
    <name type="scientific">Amphibacillus indicireducens</name>
    <dbReference type="NCBI Taxonomy" id="1076330"/>
    <lineage>
        <taxon>Bacteria</taxon>
        <taxon>Bacillati</taxon>
        <taxon>Bacillota</taxon>
        <taxon>Bacilli</taxon>
        <taxon>Bacillales</taxon>
        <taxon>Bacillaceae</taxon>
        <taxon>Amphibacillus</taxon>
    </lineage>
</organism>
<comment type="caution">
    <text evidence="3">The sequence shown here is derived from an EMBL/GenBank/DDBJ whole genome shotgun (WGS) entry which is preliminary data.</text>
</comment>
<dbReference type="PROSITE" id="PS50975">
    <property type="entry name" value="ATP_GRASP"/>
    <property type="match status" value="1"/>
</dbReference>
<feature type="domain" description="ATP-grasp" evidence="2">
    <location>
        <begin position="231"/>
        <end position="447"/>
    </location>
</feature>
<evidence type="ECO:0000313" key="4">
    <source>
        <dbReference type="Proteomes" id="UP001501734"/>
    </source>
</evidence>
<dbReference type="Proteomes" id="UP001501734">
    <property type="component" value="Unassembled WGS sequence"/>
</dbReference>
<sequence>MMDLNKIAKEEQMAHTYQEELTLDKLTRETIRLEKDIKHIKESRRFKLSKILRPFSYVKIYFSILFRGRAIHQENIMLKQELLKKQYLLNQQKSQLNFINRAIEGLKKLDINSEGKIVKLLNQEGWTFDFIDKLVDEEQKRQEQIKRIIDQLTRSHRHLKSEELKNYLYEKTALLYKRAQFPEYLIRQYEQRNISGSHLDSFSDQLVKRFRLKQLTNQLPETILDDKKTAYRFVEQLTIPYPKQHDHVYTIKTIPKKNAIVIKPAFGDGGRGVYLIKDETNIFDIKRERQLFAWSELIEAMTDDLKSGKVSKDLWYCEELLRLNEEQPARDLKFYCFYGEVGLILEVDRTTKARYCWWDKRGERIQTGKYEKQQFEGLGVVAKEIDQALKLSLQIPAPFMRIDFLRTDKGLYFGEFTPKPGNFDQFDLKTDQKLGQLYLEAEARLNTDLINGKKFTLFDNIIEDIRRNA</sequence>
<gene>
    <name evidence="3" type="ORF">GCM10022410_13890</name>
</gene>
<accession>A0ABP7VKC6</accession>
<reference evidence="4" key="1">
    <citation type="journal article" date="2019" name="Int. J. Syst. Evol. Microbiol.">
        <title>The Global Catalogue of Microorganisms (GCM) 10K type strain sequencing project: providing services to taxonomists for standard genome sequencing and annotation.</title>
        <authorList>
            <consortium name="The Broad Institute Genomics Platform"/>
            <consortium name="The Broad Institute Genome Sequencing Center for Infectious Disease"/>
            <person name="Wu L."/>
            <person name="Ma J."/>
        </authorList>
    </citation>
    <scope>NUCLEOTIDE SEQUENCE [LARGE SCALE GENOMIC DNA]</scope>
    <source>
        <strain evidence="4">JCM 17250</strain>
    </source>
</reference>
<protein>
    <recommendedName>
        <fullName evidence="2">ATP-grasp domain-containing protein</fullName>
    </recommendedName>
</protein>
<evidence type="ECO:0000259" key="2">
    <source>
        <dbReference type="PROSITE" id="PS50975"/>
    </source>
</evidence>
<dbReference type="InterPro" id="IPR011761">
    <property type="entry name" value="ATP-grasp"/>
</dbReference>
<dbReference type="InterPro" id="IPR029465">
    <property type="entry name" value="ATPgrasp_TupA"/>
</dbReference>
<dbReference type="SUPFAM" id="SSF56059">
    <property type="entry name" value="Glutathione synthetase ATP-binding domain-like"/>
    <property type="match status" value="1"/>
</dbReference>
<evidence type="ECO:0000313" key="3">
    <source>
        <dbReference type="EMBL" id="GAA4069224.1"/>
    </source>
</evidence>
<keyword evidence="1" id="KW-0067">ATP-binding</keyword>
<proteinExistence type="predicted"/>
<dbReference type="Pfam" id="PF14305">
    <property type="entry name" value="ATPgrasp_TupA"/>
    <property type="match status" value="1"/>
</dbReference>
<keyword evidence="1" id="KW-0547">Nucleotide-binding</keyword>
<evidence type="ECO:0000256" key="1">
    <source>
        <dbReference type="PROSITE-ProRule" id="PRU00409"/>
    </source>
</evidence>
<dbReference type="RefSeq" id="WP_344911649.1">
    <property type="nucleotide sequence ID" value="NZ_BAABDL010000073.1"/>
</dbReference>
<name>A0ABP7VKC6_9BACI</name>